<feature type="modified residue" description="4-aspartylphosphate" evidence="1">
    <location>
        <position position="55"/>
    </location>
</feature>
<dbReference type="GO" id="GO:0000160">
    <property type="term" value="P:phosphorelay signal transduction system"/>
    <property type="evidence" value="ECO:0007669"/>
    <property type="project" value="InterPro"/>
</dbReference>
<evidence type="ECO:0000259" key="3">
    <source>
        <dbReference type="PROSITE" id="PS50112"/>
    </source>
</evidence>
<feature type="domain" description="PAS" evidence="3">
    <location>
        <begin position="132"/>
        <end position="183"/>
    </location>
</feature>
<dbReference type="PROSITE" id="PS51832">
    <property type="entry name" value="HD_GYP"/>
    <property type="match status" value="1"/>
</dbReference>
<dbReference type="InterPro" id="IPR001610">
    <property type="entry name" value="PAC"/>
</dbReference>
<reference evidence="6 7" key="1">
    <citation type="submission" date="2020-03" db="EMBL/GenBank/DDBJ databases">
        <title>Genomic Encyclopedia of Type Strains, Phase IV (KMG-IV): sequencing the most valuable type-strain genomes for metagenomic binning, comparative biology and taxonomic classification.</title>
        <authorList>
            <person name="Goeker M."/>
        </authorList>
    </citation>
    <scope>NUCLEOTIDE SEQUENCE [LARGE SCALE GENOMIC DNA]</scope>
    <source>
        <strain evidence="6 7">DSM 24233</strain>
    </source>
</reference>
<dbReference type="Pfam" id="PF00072">
    <property type="entry name" value="Response_reg"/>
    <property type="match status" value="1"/>
</dbReference>
<dbReference type="Gene3D" id="1.10.3210.10">
    <property type="entry name" value="Hypothetical protein af1432"/>
    <property type="match status" value="1"/>
</dbReference>
<dbReference type="InterPro" id="IPR052020">
    <property type="entry name" value="Cyclic_di-GMP/3'3'-cGAMP_PDE"/>
</dbReference>
<dbReference type="PANTHER" id="PTHR45228">
    <property type="entry name" value="CYCLIC DI-GMP PHOSPHODIESTERASE TM_0186-RELATED"/>
    <property type="match status" value="1"/>
</dbReference>
<dbReference type="PANTHER" id="PTHR45228:SF1">
    <property type="entry name" value="CYCLIC DI-GMP PHOSPHODIESTERASE TM_0186"/>
    <property type="match status" value="1"/>
</dbReference>
<dbReference type="PROSITE" id="PS50113">
    <property type="entry name" value="PAC"/>
    <property type="match status" value="1"/>
</dbReference>
<organism evidence="6 7">
    <name type="scientific">Desulfobaculum xiamenense</name>
    <dbReference type="NCBI Taxonomy" id="995050"/>
    <lineage>
        <taxon>Bacteria</taxon>
        <taxon>Pseudomonadati</taxon>
        <taxon>Thermodesulfobacteriota</taxon>
        <taxon>Desulfovibrionia</taxon>
        <taxon>Desulfovibrionales</taxon>
        <taxon>Desulfovibrionaceae</taxon>
        <taxon>Desulfobaculum</taxon>
    </lineage>
</organism>
<accession>A0A846QW79</accession>
<comment type="caution">
    <text evidence="6">The sequence shown here is derived from an EMBL/GenBank/DDBJ whole genome shotgun (WGS) entry which is preliminary data.</text>
</comment>
<dbReference type="EMBL" id="JAATJA010000005">
    <property type="protein sequence ID" value="NJB69364.1"/>
    <property type="molecule type" value="Genomic_DNA"/>
</dbReference>
<dbReference type="InterPro" id="IPR000014">
    <property type="entry name" value="PAS"/>
</dbReference>
<dbReference type="Proteomes" id="UP000580856">
    <property type="component" value="Unassembled WGS sequence"/>
</dbReference>
<dbReference type="AlphaFoldDB" id="A0A846QW79"/>
<dbReference type="SMART" id="SM00471">
    <property type="entry name" value="HDc"/>
    <property type="match status" value="1"/>
</dbReference>
<proteinExistence type="predicted"/>
<dbReference type="NCBIfam" id="TIGR00229">
    <property type="entry name" value="sensory_box"/>
    <property type="match status" value="1"/>
</dbReference>
<dbReference type="InterPro" id="IPR013656">
    <property type="entry name" value="PAS_4"/>
</dbReference>
<dbReference type="CDD" id="cd00130">
    <property type="entry name" value="PAS"/>
    <property type="match status" value="1"/>
</dbReference>
<dbReference type="SUPFAM" id="SSF109604">
    <property type="entry name" value="HD-domain/PDEase-like"/>
    <property type="match status" value="1"/>
</dbReference>
<feature type="domain" description="HD-GYP" evidence="5">
    <location>
        <begin position="265"/>
        <end position="460"/>
    </location>
</feature>
<protein>
    <submittedName>
        <fullName evidence="6">PAS domain S-box-containing protein/putative nucleotidyltransferase with HDIG domain</fullName>
    </submittedName>
</protein>
<dbReference type="InterPro" id="IPR006675">
    <property type="entry name" value="HDIG_dom"/>
</dbReference>
<evidence type="ECO:0000256" key="1">
    <source>
        <dbReference type="PROSITE-ProRule" id="PRU00169"/>
    </source>
</evidence>
<dbReference type="NCBIfam" id="TIGR00277">
    <property type="entry name" value="HDIG"/>
    <property type="match status" value="1"/>
</dbReference>
<keyword evidence="7" id="KW-1185">Reference proteome</keyword>
<dbReference type="SMART" id="SM00448">
    <property type="entry name" value="REC"/>
    <property type="match status" value="1"/>
</dbReference>
<evidence type="ECO:0000259" key="2">
    <source>
        <dbReference type="PROSITE" id="PS50110"/>
    </source>
</evidence>
<dbReference type="InterPro" id="IPR037522">
    <property type="entry name" value="HD_GYP_dom"/>
</dbReference>
<dbReference type="CDD" id="cd00077">
    <property type="entry name" value="HDc"/>
    <property type="match status" value="1"/>
</dbReference>
<dbReference type="PROSITE" id="PS50112">
    <property type="entry name" value="PAS"/>
    <property type="match status" value="1"/>
</dbReference>
<dbReference type="InterPro" id="IPR001789">
    <property type="entry name" value="Sig_transdc_resp-reg_receiver"/>
</dbReference>
<evidence type="ECO:0000313" key="6">
    <source>
        <dbReference type="EMBL" id="NJB69364.1"/>
    </source>
</evidence>
<name>A0A846QW79_9BACT</name>
<feature type="domain" description="PAC" evidence="4">
    <location>
        <begin position="208"/>
        <end position="260"/>
    </location>
</feature>
<keyword evidence="6" id="KW-0808">Transferase</keyword>
<dbReference type="SMART" id="SM00086">
    <property type="entry name" value="PAC"/>
    <property type="match status" value="1"/>
</dbReference>
<dbReference type="InterPro" id="IPR035965">
    <property type="entry name" value="PAS-like_dom_sf"/>
</dbReference>
<dbReference type="GO" id="GO:0016740">
    <property type="term" value="F:transferase activity"/>
    <property type="evidence" value="ECO:0007669"/>
    <property type="project" value="UniProtKB-KW"/>
</dbReference>
<sequence length="471" mass="50851">MTKKRILVVEDESIVSLDIRHRLKALGYEAAALVSSGEDAVRMAGESAPDLVLMDIHLAGAMDGVQAAEEIRHRFDVPVVYLTAYADHETLQRVKVTEPFGYILKPFEDRELQSAIEMACYKHRSERRVRDNARWLESTLESVGEGVISADGQGRVKYMNGAAAALTGWALNEAAGRGLSDLLALGGADGDEPVDLVGAVLASGEAVRTDALSLKRRSGGEVPVEISVTAVRGERGDILGVVVALRDITERRQAVSALRRSVSELRQARDATVGALIVTSEKRDPYTAGHQARVSRLAVAMARRLDLPAEVVEGIEVAAKLHDLGKIYIPAEILSKPALLSDIEQRMVQAHPSVGYDILRGVPFPWPVADIVHQHHERLDGSGYPRGLAGEAILPQARVLAVADVVEAMSSHRPYRASLGLPSALDEIRAGRGGLYDATVVDACLALFDSGYDFEEAEGEYASANHKEHDG</sequence>
<evidence type="ECO:0000313" key="7">
    <source>
        <dbReference type="Proteomes" id="UP000580856"/>
    </source>
</evidence>
<dbReference type="SMART" id="SM00091">
    <property type="entry name" value="PAS"/>
    <property type="match status" value="1"/>
</dbReference>
<dbReference type="Gene3D" id="3.30.450.20">
    <property type="entry name" value="PAS domain"/>
    <property type="match status" value="1"/>
</dbReference>
<dbReference type="SUPFAM" id="SSF52172">
    <property type="entry name" value="CheY-like"/>
    <property type="match status" value="1"/>
</dbReference>
<gene>
    <name evidence="6" type="ORF">GGQ74_003066</name>
</gene>
<dbReference type="InterPro" id="IPR000700">
    <property type="entry name" value="PAS-assoc_C"/>
</dbReference>
<dbReference type="CDD" id="cd17534">
    <property type="entry name" value="REC_DC-like"/>
    <property type="match status" value="1"/>
</dbReference>
<dbReference type="RefSeq" id="WP_167942456.1">
    <property type="nucleotide sequence ID" value="NZ_JAATJA010000005.1"/>
</dbReference>
<dbReference type="InterPro" id="IPR003607">
    <property type="entry name" value="HD/PDEase_dom"/>
</dbReference>
<dbReference type="SUPFAM" id="SSF55785">
    <property type="entry name" value="PYP-like sensor domain (PAS domain)"/>
    <property type="match status" value="1"/>
</dbReference>
<feature type="domain" description="Response regulatory" evidence="2">
    <location>
        <begin position="5"/>
        <end position="120"/>
    </location>
</feature>
<evidence type="ECO:0000259" key="4">
    <source>
        <dbReference type="PROSITE" id="PS50113"/>
    </source>
</evidence>
<dbReference type="Gene3D" id="3.40.50.2300">
    <property type="match status" value="1"/>
</dbReference>
<dbReference type="InterPro" id="IPR011006">
    <property type="entry name" value="CheY-like_superfamily"/>
</dbReference>
<dbReference type="PROSITE" id="PS50110">
    <property type="entry name" value="RESPONSE_REGULATORY"/>
    <property type="match status" value="1"/>
</dbReference>
<keyword evidence="1" id="KW-0597">Phosphoprotein</keyword>
<dbReference type="Pfam" id="PF13487">
    <property type="entry name" value="HD_5"/>
    <property type="match status" value="1"/>
</dbReference>
<dbReference type="Pfam" id="PF08448">
    <property type="entry name" value="PAS_4"/>
    <property type="match status" value="1"/>
</dbReference>
<evidence type="ECO:0000259" key="5">
    <source>
        <dbReference type="PROSITE" id="PS51832"/>
    </source>
</evidence>